<feature type="domain" description="Pyridoxamine 5'-phosphate oxidase N-terminal" evidence="1">
    <location>
        <begin position="34"/>
        <end position="152"/>
    </location>
</feature>
<gene>
    <name evidence="2" type="ORF">SAMN05660359_01549</name>
</gene>
<proteinExistence type="predicted"/>
<organism evidence="2 3">
    <name type="scientific">Geodermatophilus obscurus</name>
    <dbReference type="NCBI Taxonomy" id="1861"/>
    <lineage>
        <taxon>Bacteria</taxon>
        <taxon>Bacillati</taxon>
        <taxon>Actinomycetota</taxon>
        <taxon>Actinomycetes</taxon>
        <taxon>Geodermatophilales</taxon>
        <taxon>Geodermatophilaceae</taxon>
        <taxon>Geodermatophilus</taxon>
    </lineage>
</organism>
<dbReference type="OrthoDB" id="9790331at2"/>
<accession>A0A1I5ELG8</accession>
<dbReference type="InterPro" id="IPR024029">
    <property type="entry name" value="Pyridox_Oxase_FMN-dep"/>
</dbReference>
<evidence type="ECO:0000259" key="1">
    <source>
        <dbReference type="Pfam" id="PF01243"/>
    </source>
</evidence>
<dbReference type="InterPro" id="IPR011576">
    <property type="entry name" value="Pyridox_Oxase_N"/>
</dbReference>
<dbReference type="PANTHER" id="PTHR42815">
    <property type="entry name" value="FAD-BINDING, PUTATIVE (AFU_ORTHOLOGUE AFUA_6G07600)-RELATED"/>
    <property type="match status" value="1"/>
</dbReference>
<dbReference type="Gene3D" id="2.30.110.10">
    <property type="entry name" value="Electron Transport, Fmn-binding Protein, Chain A"/>
    <property type="match status" value="1"/>
</dbReference>
<dbReference type="Proteomes" id="UP000183642">
    <property type="component" value="Unassembled WGS sequence"/>
</dbReference>
<keyword evidence="3" id="KW-1185">Reference proteome</keyword>
<dbReference type="InterPro" id="IPR012349">
    <property type="entry name" value="Split_barrel_FMN-bd"/>
</dbReference>
<evidence type="ECO:0000313" key="2">
    <source>
        <dbReference type="EMBL" id="SFO12163.1"/>
    </source>
</evidence>
<evidence type="ECO:0000313" key="3">
    <source>
        <dbReference type="Proteomes" id="UP000183642"/>
    </source>
</evidence>
<reference evidence="3" key="1">
    <citation type="submission" date="2016-10" db="EMBL/GenBank/DDBJ databases">
        <authorList>
            <person name="Varghese N."/>
            <person name="Submissions S."/>
        </authorList>
    </citation>
    <scope>NUCLEOTIDE SEQUENCE [LARGE SCALE GENOMIC DNA]</scope>
    <source>
        <strain evidence="3">DSM 43161</strain>
    </source>
</reference>
<dbReference type="EMBL" id="FOWE01000003">
    <property type="protein sequence ID" value="SFO12163.1"/>
    <property type="molecule type" value="Genomic_DNA"/>
</dbReference>
<dbReference type="NCBIfam" id="TIGR04025">
    <property type="entry name" value="PPOX_FMN_DR2398"/>
    <property type="match status" value="1"/>
</dbReference>
<name>A0A1I5ELG8_9ACTN</name>
<dbReference type="PANTHER" id="PTHR42815:SF2">
    <property type="entry name" value="FAD-BINDING, PUTATIVE (AFU_ORTHOLOGUE AFUA_6G07600)-RELATED"/>
    <property type="match status" value="1"/>
</dbReference>
<sequence length="204" mass="22279">MPDDGAPAPDPVLAGYRPPSQLVLDKEIDHLDVHCRSLIGLSPFLTMATADADGWPEVSPRGGDPGFVKVLDEHRLALPDRQGNNRLDSLRKVAVNPRVALLFFVPGVEETLKVYGTGELLPADTLDVDLTEFGRAPRSVLLVTVQRAYLQCAKAVMRSGLWDPAARVDRSALPPFGTMIRDHCRLETPLPDDATIRAELALEL</sequence>
<dbReference type="Pfam" id="PF01243">
    <property type="entry name" value="PNPOx_N"/>
    <property type="match status" value="1"/>
</dbReference>
<dbReference type="RefSeq" id="WP_075012914.1">
    <property type="nucleotide sequence ID" value="NZ_FOWE01000003.1"/>
</dbReference>
<protein>
    <recommendedName>
        <fullName evidence="1">Pyridoxamine 5'-phosphate oxidase N-terminal domain-containing protein</fullName>
    </recommendedName>
</protein>
<dbReference type="AlphaFoldDB" id="A0A1I5ELG8"/>
<dbReference type="SUPFAM" id="SSF50475">
    <property type="entry name" value="FMN-binding split barrel"/>
    <property type="match status" value="1"/>
</dbReference>